<evidence type="ECO:0000313" key="2">
    <source>
        <dbReference type="EMBL" id="WOB24518.1"/>
    </source>
</evidence>
<dbReference type="RefSeq" id="WP_316685820.1">
    <property type="nucleotide sequence ID" value="NZ_CP103837.1"/>
</dbReference>
<keyword evidence="3" id="KW-1185">Reference proteome</keyword>
<sequence length="62" mass="7087">MGLYRNSISIWSQPAGHPNRELLGQVLHGERGSSPYKTGDYVEYGKPLNQQREQEQNRARGM</sequence>
<accession>A0ABZ0D2V2</accession>
<evidence type="ECO:0000256" key="1">
    <source>
        <dbReference type="SAM" id="MobiDB-lite"/>
    </source>
</evidence>
<dbReference type="EMBL" id="CP103840">
    <property type="protein sequence ID" value="WOB24518.1"/>
    <property type="molecule type" value="Genomic_DNA"/>
</dbReference>
<dbReference type="Proteomes" id="UP001304534">
    <property type="component" value="Chromosome"/>
</dbReference>
<evidence type="ECO:0000313" key="3">
    <source>
        <dbReference type="Proteomes" id="UP001304534"/>
    </source>
</evidence>
<name>A0ABZ0D2V2_9XANT</name>
<protein>
    <submittedName>
        <fullName evidence="2">Uncharacterized protein</fullName>
    </submittedName>
</protein>
<reference evidence="2 3" key="1">
    <citation type="submission" date="2022-08" db="EMBL/GenBank/DDBJ databases">
        <title>Whole genome sequencing-based tracing of a 2022 introduction and outbreak of Xanthomonas hortorum pv. pelargonii.</title>
        <authorList>
            <person name="Iruegas-Bocardo F."/>
            <person name="Weisberg A.K."/>
            <person name="Riutta E.R."/>
            <person name="Kilday K."/>
            <person name="Bonkowski J.C."/>
            <person name="Creswell T."/>
            <person name="Daughtrey M.L."/>
            <person name="Rane K."/>
            <person name="Grunwald N.J."/>
            <person name="Chang J.H."/>
            <person name="Putnam M.L."/>
        </authorList>
    </citation>
    <scope>NUCLEOTIDE SEQUENCE [LARGE SCALE GENOMIC DNA]</scope>
    <source>
        <strain evidence="2 3">22-325</strain>
    </source>
</reference>
<organism evidence="2 3">
    <name type="scientific">Xanthomonas dyei</name>
    <dbReference type="NCBI Taxonomy" id="743699"/>
    <lineage>
        <taxon>Bacteria</taxon>
        <taxon>Pseudomonadati</taxon>
        <taxon>Pseudomonadota</taxon>
        <taxon>Gammaproteobacteria</taxon>
        <taxon>Lysobacterales</taxon>
        <taxon>Lysobacteraceae</taxon>
        <taxon>Xanthomonas</taxon>
    </lineage>
</organism>
<dbReference type="GeneID" id="95584577"/>
<feature type="region of interest" description="Disordered" evidence="1">
    <location>
        <begin position="29"/>
        <end position="62"/>
    </location>
</feature>
<gene>
    <name evidence="2" type="ORF">NYR99_11845</name>
</gene>
<feature type="compositionally biased region" description="Basic and acidic residues" evidence="1">
    <location>
        <begin position="52"/>
        <end position="62"/>
    </location>
</feature>
<proteinExistence type="predicted"/>